<dbReference type="PROSITE" id="PS50113">
    <property type="entry name" value="PAC"/>
    <property type="match status" value="1"/>
</dbReference>
<dbReference type="InterPro" id="IPR035965">
    <property type="entry name" value="PAS-like_dom_sf"/>
</dbReference>
<protein>
    <submittedName>
        <fullName evidence="3">PAS domain S-box protein</fullName>
    </submittedName>
</protein>
<dbReference type="EMBL" id="VWPK01000086">
    <property type="protein sequence ID" value="KAA5608381.1"/>
    <property type="molecule type" value="Genomic_DNA"/>
</dbReference>
<accession>A0A5M6IJF0</accession>
<organism evidence="3 4">
    <name type="scientific">Rhodovastum atsumiense</name>
    <dbReference type="NCBI Taxonomy" id="504468"/>
    <lineage>
        <taxon>Bacteria</taxon>
        <taxon>Pseudomonadati</taxon>
        <taxon>Pseudomonadota</taxon>
        <taxon>Alphaproteobacteria</taxon>
        <taxon>Acetobacterales</taxon>
        <taxon>Acetobacteraceae</taxon>
        <taxon>Rhodovastum</taxon>
    </lineage>
</organism>
<evidence type="ECO:0000313" key="3">
    <source>
        <dbReference type="EMBL" id="KAA5608381.1"/>
    </source>
</evidence>
<keyword evidence="4" id="KW-1185">Reference proteome</keyword>
<feature type="compositionally biased region" description="Basic and acidic residues" evidence="1">
    <location>
        <begin position="47"/>
        <end position="56"/>
    </location>
</feature>
<evidence type="ECO:0000259" key="2">
    <source>
        <dbReference type="PROSITE" id="PS50113"/>
    </source>
</evidence>
<proteinExistence type="predicted"/>
<name>A0A5M6IJF0_9PROT</name>
<dbReference type="SUPFAM" id="SSF55785">
    <property type="entry name" value="PYP-like sensor domain (PAS domain)"/>
    <property type="match status" value="1"/>
</dbReference>
<dbReference type="AlphaFoldDB" id="A0A5M6IJF0"/>
<dbReference type="InterPro" id="IPR000700">
    <property type="entry name" value="PAS-assoc_C"/>
</dbReference>
<evidence type="ECO:0000313" key="4">
    <source>
        <dbReference type="Proteomes" id="UP000325255"/>
    </source>
</evidence>
<dbReference type="Gene3D" id="3.30.450.20">
    <property type="entry name" value="PAS domain"/>
    <property type="match status" value="1"/>
</dbReference>
<dbReference type="NCBIfam" id="TIGR00229">
    <property type="entry name" value="sensory_box"/>
    <property type="match status" value="1"/>
</dbReference>
<feature type="region of interest" description="Disordered" evidence="1">
    <location>
        <begin position="47"/>
        <end position="71"/>
    </location>
</feature>
<sequence length="126" mass="12902">MEKRHLCKHGNVVWANLTVALMRDGAGRPERFISVVENIDARRRAEAALTERDARSRRSRGVSEGFSGVGGTSTAASCFAAAASVPGSVAVSPWSAACTSAATTASVSRSTACSGSGSCAREQGAV</sequence>
<comment type="caution">
    <text evidence="3">The sequence shown here is derived from an EMBL/GenBank/DDBJ whole genome shotgun (WGS) entry which is preliminary data.</text>
</comment>
<dbReference type="SMART" id="SM00086">
    <property type="entry name" value="PAC"/>
    <property type="match status" value="1"/>
</dbReference>
<dbReference type="InterPro" id="IPR001610">
    <property type="entry name" value="PAC"/>
</dbReference>
<dbReference type="RefSeq" id="WP_150045429.1">
    <property type="nucleotide sequence ID" value="NZ_OW485603.1"/>
</dbReference>
<reference evidence="3 4" key="1">
    <citation type="submission" date="2019-09" db="EMBL/GenBank/DDBJ databases">
        <title>Genome sequence of Rhodovastum atsumiense, a diverse member of the Acetobacteraceae family of non-sulfur purple photosynthetic bacteria.</title>
        <authorList>
            <person name="Meyer T."/>
            <person name="Kyndt J."/>
        </authorList>
    </citation>
    <scope>NUCLEOTIDE SEQUENCE [LARGE SCALE GENOMIC DNA]</scope>
    <source>
        <strain evidence="3 4">DSM 21279</strain>
    </source>
</reference>
<evidence type="ECO:0000256" key="1">
    <source>
        <dbReference type="SAM" id="MobiDB-lite"/>
    </source>
</evidence>
<gene>
    <name evidence="3" type="ORF">F1189_29365</name>
</gene>
<dbReference type="InterPro" id="IPR000014">
    <property type="entry name" value="PAS"/>
</dbReference>
<feature type="domain" description="PAC" evidence="2">
    <location>
        <begin position="1"/>
        <end position="51"/>
    </location>
</feature>
<dbReference type="Proteomes" id="UP000325255">
    <property type="component" value="Unassembled WGS sequence"/>
</dbReference>